<evidence type="ECO:0000259" key="1">
    <source>
        <dbReference type="Pfam" id="PF00149"/>
    </source>
</evidence>
<dbReference type="GO" id="GO:0016791">
    <property type="term" value="F:phosphatase activity"/>
    <property type="evidence" value="ECO:0007669"/>
    <property type="project" value="TreeGrafter"/>
</dbReference>
<dbReference type="InterPro" id="IPR050126">
    <property type="entry name" value="Ap4A_hydrolase"/>
</dbReference>
<reference evidence="2 3" key="1">
    <citation type="submission" date="2016-08" db="EMBL/GenBank/DDBJ databases">
        <authorList>
            <person name="Seilhamer J.J."/>
        </authorList>
    </citation>
    <scope>NUCLEOTIDE SEQUENCE [LARGE SCALE GENOMIC DNA]</scope>
    <source>
        <strain evidence="2 3">DX4</strain>
    </source>
</reference>
<dbReference type="EMBL" id="CP017141">
    <property type="protein sequence ID" value="AOM80023.1"/>
    <property type="molecule type" value="Genomic_DNA"/>
</dbReference>
<dbReference type="InterPro" id="IPR004843">
    <property type="entry name" value="Calcineurin-like_PHP"/>
</dbReference>
<dbReference type="PANTHER" id="PTHR42850:SF4">
    <property type="entry name" value="ZINC-DEPENDENT ENDOPOLYPHOSPHATASE"/>
    <property type="match status" value="1"/>
</dbReference>
<gene>
    <name evidence="2" type="ORF">BFS30_24395</name>
</gene>
<dbReference type="Pfam" id="PF00149">
    <property type="entry name" value="Metallophos"/>
    <property type="match status" value="1"/>
</dbReference>
<dbReference type="SUPFAM" id="SSF56300">
    <property type="entry name" value="Metallo-dependent phosphatases"/>
    <property type="match status" value="1"/>
</dbReference>
<dbReference type="PANTHER" id="PTHR42850">
    <property type="entry name" value="METALLOPHOSPHOESTERASE"/>
    <property type="match status" value="1"/>
</dbReference>
<accession>A0A1D7QMY9</accession>
<name>A0A1D7QMY9_9SPHI</name>
<proteinExistence type="predicted"/>
<evidence type="ECO:0000313" key="2">
    <source>
        <dbReference type="EMBL" id="AOM80023.1"/>
    </source>
</evidence>
<dbReference type="InterPro" id="IPR029052">
    <property type="entry name" value="Metallo-depent_PP-like"/>
</dbReference>
<organism evidence="2 3">
    <name type="scientific">Pedobacter steynii</name>
    <dbReference type="NCBI Taxonomy" id="430522"/>
    <lineage>
        <taxon>Bacteria</taxon>
        <taxon>Pseudomonadati</taxon>
        <taxon>Bacteroidota</taxon>
        <taxon>Sphingobacteriia</taxon>
        <taxon>Sphingobacteriales</taxon>
        <taxon>Sphingobacteriaceae</taxon>
        <taxon>Pedobacter</taxon>
    </lineage>
</organism>
<dbReference type="RefSeq" id="WP_069381685.1">
    <property type="nucleotide sequence ID" value="NZ_CP017141.1"/>
</dbReference>
<dbReference type="AlphaFoldDB" id="A0A1D7QMY9"/>
<keyword evidence="3" id="KW-1185">Reference proteome</keyword>
<sequence length="250" mass="28931">MRAMVIGDIHGAYKALEQCLERSAFDYEHDILIQLGDIVDGYPDAFECVEELLKIKNLISIKGNHDQWFDEFIRTDFHPFYWTYGGKGTLISYLKHAGKEGRYFATGSGFKTSLESSDIPEAHKDFFRNQQLYYIDDMNRCFVHGGFVRDVPFIHQAKSEYYWNRSLWSEALEQQEHGADAFTIATQFSEIFIGHSPTTHWGTDKPITAFNITNLDTGAGHSGRLTIRDVNTKEFWQSDPVLELYQENFR</sequence>
<feature type="domain" description="Calcineurin-like phosphoesterase" evidence="1">
    <location>
        <begin position="1"/>
        <end position="146"/>
    </location>
</feature>
<dbReference type="KEGG" id="psty:BFS30_24395"/>
<dbReference type="GO" id="GO:0005737">
    <property type="term" value="C:cytoplasm"/>
    <property type="evidence" value="ECO:0007669"/>
    <property type="project" value="TreeGrafter"/>
</dbReference>
<evidence type="ECO:0000313" key="3">
    <source>
        <dbReference type="Proteomes" id="UP000094313"/>
    </source>
</evidence>
<dbReference type="Proteomes" id="UP000094313">
    <property type="component" value="Chromosome"/>
</dbReference>
<dbReference type="OrthoDB" id="9808081at2"/>
<protein>
    <submittedName>
        <fullName evidence="2">Phosphoesterase</fullName>
    </submittedName>
</protein>
<dbReference type="Gene3D" id="3.60.21.10">
    <property type="match status" value="1"/>
</dbReference>